<reference evidence="3 4" key="1">
    <citation type="submission" date="2019-03" db="EMBL/GenBank/DDBJ databases">
        <title>Muricauda SCR12 sp.nov, a marine bacterium isolated from Pacific Ocean:the Okinawa trough.</title>
        <authorList>
            <person name="Liu L."/>
        </authorList>
    </citation>
    <scope>NUCLEOTIDE SEQUENCE [LARGE SCALE GENOMIC DNA]</scope>
    <source>
        <strain evidence="3 4">SCR12</strain>
    </source>
</reference>
<dbReference type="Pfam" id="PF13439">
    <property type="entry name" value="Glyco_transf_4"/>
    <property type="match status" value="1"/>
</dbReference>
<sequence length="365" mass="41157">MKSKRSMANQKIKISIFLPSLTAGGAERIMSFIAQKLDRSIFSVTLVVTGSENEVKYDLTGVDVVFLNKDRVLFSIPKIIGYLRRSKPDICFSAIRHLNIVMGAVAFFFPKIKFVAREVNVMSVLKDYPEEKTRKYPAFISKMSFTQLDAIICQSNDMLNDIQSEHPNSKEKLFVINNPITDGFLPKEERTINTPPYKFITVGSLEPRKGHQRILKGLAKLDMDFEYTMVGSGSQKKHLDGLIDQLGLGGKVRHVPFTKTVGNYLKESHIFIQGSYVEGFPNALLESCAVGTPIIAFRAPGGINEIVEEGINGYTVDNVEDLVKAIHKILELDLDPKEVSQSVYKKYDSKIILDKYQDFFVELMR</sequence>
<protein>
    <submittedName>
        <fullName evidence="3">Glycosyltransferase</fullName>
    </submittedName>
</protein>
<dbReference type="Proteomes" id="UP000310406">
    <property type="component" value="Unassembled WGS sequence"/>
</dbReference>
<dbReference type="PANTHER" id="PTHR12526:SF630">
    <property type="entry name" value="GLYCOSYLTRANSFERASE"/>
    <property type="match status" value="1"/>
</dbReference>
<comment type="caution">
    <text evidence="3">The sequence shown here is derived from an EMBL/GenBank/DDBJ whole genome shotgun (WGS) entry which is preliminary data.</text>
</comment>
<keyword evidence="3" id="KW-0808">Transferase</keyword>
<dbReference type="Pfam" id="PF00534">
    <property type="entry name" value="Glycos_transf_1"/>
    <property type="match status" value="1"/>
</dbReference>
<evidence type="ECO:0000259" key="1">
    <source>
        <dbReference type="Pfam" id="PF00534"/>
    </source>
</evidence>
<keyword evidence="4" id="KW-1185">Reference proteome</keyword>
<dbReference type="CDD" id="cd03811">
    <property type="entry name" value="GT4_GT28_WabH-like"/>
    <property type="match status" value="1"/>
</dbReference>
<organism evidence="3 4">
    <name type="scientific">Flagellimonas alvinocaridis</name>
    <dbReference type="NCBI Taxonomy" id="2530200"/>
    <lineage>
        <taxon>Bacteria</taxon>
        <taxon>Pseudomonadati</taxon>
        <taxon>Bacteroidota</taxon>
        <taxon>Flavobacteriia</taxon>
        <taxon>Flavobacteriales</taxon>
        <taxon>Flavobacteriaceae</taxon>
        <taxon>Flagellimonas</taxon>
    </lineage>
</organism>
<dbReference type="SUPFAM" id="SSF53756">
    <property type="entry name" value="UDP-Glycosyltransferase/glycogen phosphorylase"/>
    <property type="match status" value="1"/>
</dbReference>
<feature type="domain" description="Glycosyl transferase family 1" evidence="1">
    <location>
        <begin position="188"/>
        <end position="343"/>
    </location>
</feature>
<dbReference type="RefSeq" id="WP_136567109.1">
    <property type="nucleotide sequence ID" value="NZ_SNTZ01000009.1"/>
</dbReference>
<dbReference type="InterPro" id="IPR001296">
    <property type="entry name" value="Glyco_trans_1"/>
</dbReference>
<evidence type="ECO:0000259" key="2">
    <source>
        <dbReference type="Pfam" id="PF13439"/>
    </source>
</evidence>
<dbReference type="EMBL" id="SNTZ01000009">
    <property type="protein sequence ID" value="THV58107.1"/>
    <property type="molecule type" value="Genomic_DNA"/>
</dbReference>
<evidence type="ECO:0000313" key="3">
    <source>
        <dbReference type="EMBL" id="THV58107.1"/>
    </source>
</evidence>
<dbReference type="Gene3D" id="3.40.50.2000">
    <property type="entry name" value="Glycogen Phosphorylase B"/>
    <property type="match status" value="2"/>
</dbReference>
<accession>A0A4S8RI86</accession>
<feature type="domain" description="Glycosyltransferase subfamily 4-like N-terminal" evidence="2">
    <location>
        <begin position="24"/>
        <end position="180"/>
    </location>
</feature>
<dbReference type="OrthoDB" id="791981at2"/>
<gene>
    <name evidence="3" type="ORF">EZV76_13555</name>
</gene>
<dbReference type="PANTHER" id="PTHR12526">
    <property type="entry name" value="GLYCOSYLTRANSFERASE"/>
    <property type="match status" value="1"/>
</dbReference>
<proteinExistence type="predicted"/>
<evidence type="ECO:0000313" key="4">
    <source>
        <dbReference type="Proteomes" id="UP000310406"/>
    </source>
</evidence>
<dbReference type="AlphaFoldDB" id="A0A4S8RI86"/>
<dbReference type="InterPro" id="IPR028098">
    <property type="entry name" value="Glyco_trans_4-like_N"/>
</dbReference>
<dbReference type="GO" id="GO:0016757">
    <property type="term" value="F:glycosyltransferase activity"/>
    <property type="evidence" value="ECO:0007669"/>
    <property type="project" value="InterPro"/>
</dbReference>
<name>A0A4S8RI86_9FLAO</name>